<dbReference type="PANTHER" id="PTHR28088:SF5">
    <property type="entry name" value="TRANSCRIPTIONAL ACTIVATOR HAA1-RELATED"/>
    <property type="match status" value="1"/>
</dbReference>
<feature type="compositionally biased region" description="Polar residues" evidence="8">
    <location>
        <begin position="289"/>
        <end position="307"/>
    </location>
</feature>
<keyword evidence="4" id="KW-0186">Copper</keyword>
<dbReference type="GO" id="GO:0045944">
    <property type="term" value="P:positive regulation of transcription by RNA polymerase II"/>
    <property type="evidence" value="ECO:0007669"/>
    <property type="project" value="TreeGrafter"/>
</dbReference>
<keyword evidence="2" id="KW-0479">Metal-binding</keyword>
<feature type="compositionally biased region" description="Low complexity" evidence="8">
    <location>
        <begin position="413"/>
        <end position="426"/>
    </location>
</feature>
<evidence type="ECO:0000256" key="5">
    <source>
        <dbReference type="ARBA" id="ARBA00023015"/>
    </source>
</evidence>
<evidence type="ECO:0000256" key="6">
    <source>
        <dbReference type="ARBA" id="ARBA00023163"/>
    </source>
</evidence>
<evidence type="ECO:0000256" key="7">
    <source>
        <dbReference type="ARBA" id="ARBA00023242"/>
    </source>
</evidence>
<evidence type="ECO:0000256" key="3">
    <source>
        <dbReference type="ARBA" id="ARBA00022833"/>
    </source>
</evidence>
<dbReference type="GO" id="GO:0000978">
    <property type="term" value="F:RNA polymerase II cis-regulatory region sequence-specific DNA binding"/>
    <property type="evidence" value="ECO:0007669"/>
    <property type="project" value="TreeGrafter"/>
</dbReference>
<keyword evidence="7" id="KW-0539">Nucleus</keyword>
<gene>
    <name evidence="10" type="ORF">K490DRAFT_30903</name>
</gene>
<keyword evidence="5" id="KW-0805">Transcription regulation</keyword>
<dbReference type="InterPro" id="IPR001083">
    <property type="entry name" value="Cu_fist_DNA-bd_dom"/>
</dbReference>
<dbReference type="AlphaFoldDB" id="A0A9P4LYI9"/>
<evidence type="ECO:0000313" key="11">
    <source>
        <dbReference type="Proteomes" id="UP000799776"/>
    </source>
</evidence>
<dbReference type="Proteomes" id="UP000799776">
    <property type="component" value="Unassembled WGS sequence"/>
</dbReference>
<keyword evidence="11" id="KW-1185">Reference proteome</keyword>
<feature type="domain" description="Copper-fist" evidence="9">
    <location>
        <begin position="1"/>
        <end position="41"/>
    </location>
</feature>
<dbReference type="OrthoDB" id="5600085at2759"/>
<dbReference type="PRINTS" id="PR00617">
    <property type="entry name" value="COPPERFIST"/>
</dbReference>
<feature type="region of interest" description="Disordered" evidence="8">
    <location>
        <begin position="289"/>
        <end position="373"/>
    </location>
</feature>
<dbReference type="GO" id="GO:0006879">
    <property type="term" value="P:intracellular iron ion homeostasis"/>
    <property type="evidence" value="ECO:0007669"/>
    <property type="project" value="TreeGrafter"/>
</dbReference>
<dbReference type="InterPro" id="IPR036395">
    <property type="entry name" value="Cu_fist_DNA-bd_dom_sf"/>
</dbReference>
<feature type="compositionally biased region" description="Polar residues" evidence="8">
    <location>
        <begin position="340"/>
        <end position="370"/>
    </location>
</feature>
<evidence type="ECO:0000256" key="2">
    <source>
        <dbReference type="ARBA" id="ARBA00022723"/>
    </source>
</evidence>
<feature type="compositionally biased region" description="Polar residues" evidence="8">
    <location>
        <begin position="388"/>
        <end position="400"/>
    </location>
</feature>
<comment type="caution">
    <text evidence="10">The sequence shown here is derived from an EMBL/GenBank/DDBJ whole genome shotgun (WGS) entry which is preliminary data.</text>
</comment>
<proteinExistence type="predicted"/>
<dbReference type="SMART" id="SM01090">
    <property type="entry name" value="Copper-fist"/>
    <property type="match status" value="1"/>
</dbReference>
<dbReference type="GO" id="GO:0006878">
    <property type="term" value="P:intracellular copper ion homeostasis"/>
    <property type="evidence" value="ECO:0007669"/>
    <property type="project" value="TreeGrafter"/>
</dbReference>
<dbReference type="GO" id="GO:0005507">
    <property type="term" value="F:copper ion binding"/>
    <property type="evidence" value="ECO:0007669"/>
    <property type="project" value="InterPro"/>
</dbReference>
<organism evidence="10 11">
    <name type="scientific">Saccharata proteae CBS 121410</name>
    <dbReference type="NCBI Taxonomy" id="1314787"/>
    <lineage>
        <taxon>Eukaryota</taxon>
        <taxon>Fungi</taxon>
        <taxon>Dikarya</taxon>
        <taxon>Ascomycota</taxon>
        <taxon>Pezizomycotina</taxon>
        <taxon>Dothideomycetes</taxon>
        <taxon>Dothideomycetes incertae sedis</taxon>
        <taxon>Botryosphaeriales</taxon>
        <taxon>Saccharataceae</taxon>
        <taxon>Saccharata</taxon>
    </lineage>
</organism>
<comment type="subcellular location">
    <subcellularLocation>
        <location evidence="1">Nucleus</location>
    </subcellularLocation>
</comment>
<sequence length="543" mass="58675">MPILHGEKYACDSCIKGHRVSGCTHNADRPLKHINPKGRPVKQCEHCQKARKTKSHHARCDCGTKKDKIKTERAAGEGELDGHLGVEAALSMPGFDDHECRCYIGNKCLCGTKKEPLDLKLDTKMAHCNKVTKPRLTSAHSETVLTVFANGHHKPCHRLNNTAHTSGMPYKIPRHHTTHGSISSAHHSHDNLADLYSSTMNPARRSVDNLNLSTSSPFGYFAPQNAAESVPMTPLNGALDTESSLFDPAKYASYSQASALSKMVGEREISPAQPVNDGIASSQNQQMPWGMFPSSQFGMDSLSTSPTGDYFPTPESEFGFPSASTNPWSAGDLPLVPNKLSDSLTQPISHSGESNQHSIPGMTTSSSGAQSEVGEPIFFGDMDMTKIQQQPTASDQSLLSDSFPFREPNDYRLSSSSLQQDLHQQLPTSLPTSEPHGSLDIDFMKRASDRYSMQFGGDAASFLSTSGSLDSSTTTATAAFAPSSFPAQFSGMESMPDELNQANTDGAGNEWYHQVLGTGMGVNAFSIPSEPLSSSAQVFPDWL</sequence>
<dbReference type="EMBL" id="ML978711">
    <property type="protein sequence ID" value="KAF2091631.1"/>
    <property type="molecule type" value="Genomic_DNA"/>
</dbReference>
<dbReference type="InterPro" id="IPR051763">
    <property type="entry name" value="Copper_Homeo_Regul"/>
</dbReference>
<dbReference type="FunFam" id="3.90.430.10:FF:000001">
    <property type="entry name" value="Copper fist DNA-binding protein"/>
    <property type="match status" value="1"/>
</dbReference>
<dbReference type="SUPFAM" id="SSF57879">
    <property type="entry name" value="Zinc domain conserved in yeast copper-regulated transcription factors"/>
    <property type="match status" value="1"/>
</dbReference>
<evidence type="ECO:0000313" key="10">
    <source>
        <dbReference type="EMBL" id="KAF2091631.1"/>
    </source>
</evidence>
<dbReference type="GO" id="GO:0000981">
    <property type="term" value="F:DNA-binding transcription factor activity, RNA polymerase II-specific"/>
    <property type="evidence" value="ECO:0007669"/>
    <property type="project" value="TreeGrafter"/>
</dbReference>
<evidence type="ECO:0000256" key="8">
    <source>
        <dbReference type="SAM" id="MobiDB-lite"/>
    </source>
</evidence>
<name>A0A9P4LYI9_9PEZI</name>
<dbReference type="Pfam" id="PF00649">
    <property type="entry name" value="Copper-fist"/>
    <property type="match status" value="1"/>
</dbReference>
<dbReference type="SMART" id="SM00412">
    <property type="entry name" value="Cu_FIST"/>
    <property type="match status" value="1"/>
</dbReference>
<dbReference type="PANTHER" id="PTHR28088">
    <property type="entry name" value="TRANSCRIPTIONAL ACTIVATOR HAA1-RELATED"/>
    <property type="match status" value="1"/>
</dbReference>
<dbReference type="GO" id="GO:0005634">
    <property type="term" value="C:nucleus"/>
    <property type="evidence" value="ECO:0007669"/>
    <property type="project" value="UniProtKB-SubCell"/>
</dbReference>
<dbReference type="PROSITE" id="PS50073">
    <property type="entry name" value="COPPER_FIST_2"/>
    <property type="match status" value="1"/>
</dbReference>
<evidence type="ECO:0000259" key="9">
    <source>
        <dbReference type="PROSITE" id="PS50073"/>
    </source>
</evidence>
<reference evidence="10" key="1">
    <citation type="journal article" date="2020" name="Stud. Mycol.">
        <title>101 Dothideomycetes genomes: a test case for predicting lifestyles and emergence of pathogens.</title>
        <authorList>
            <person name="Haridas S."/>
            <person name="Albert R."/>
            <person name="Binder M."/>
            <person name="Bloem J."/>
            <person name="Labutti K."/>
            <person name="Salamov A."/>
            <person name="Andreopoulos B."/>
            <person name="Baker S."/>
            <person name="Barry K."/>
            <person name="Bills G."/>
            <person name="Bluhm B."/>
            <person name="Cannon C."/>
            <person name="Castanera R."/>
            <person name="Culley D."/>
            <person name="Daum C."/>
            <person name="Ezra D."/>
            <person name="Gonzalez J."/>
            <person name="Henrissat B."/>
            <person name="Kuo A."/>
            <person name="Liang C."/>
            <person name="Lipzen A."/>
            <person name="Lutzoni F."/>
            <person name="Magnuson J."/>
            <person name="Mondo S."/>
            <person name="Nolan M."/>
            <person name="Ohm R."/>
            <person name="Pangilinan J."/>
            <person name="Park H.-J."/>
            <person name="Ramirez L."/>
            <person name="Alfaro M."/>
            <person name="Sun H."/>
            <person name="Tritt A."/>
            <person name="Yoshinaga Y."/>
            <person name="Zwiers L.-H."/>
            <person name="Turgeon B."/>
            <person name="Goodwin S."/>
            <person name="Spatafora J."/>
            <person name="Crous P."/>
            <person name="Grigoriev I."/>
        </authorList>
    </citation>
    <scope>NUCLEOTIDE SEQUENCE</scope>
    <source>
        <strain evidence="10">CBS 121410</strain>
    </source>
</reference>
<evidence type="ECO:0000256" key="4">
    <source>
        <dbReference type="ARBA" id="ARBA00023008"/>
    </source>
</evidence>
<feature type="region of interest" description="Disordered" evidence="8">
    <location>
        <begin position="388"/>
        <end position="438"/>
    </location>
</feature>
<protein>
    <recommendedName>
        <fullName evidence="9">Copper-fist domain-containing protein</fullName>
    </recommendedName>
</protein>
<dbReference type="Gene3D" id="3.90.430.10">
    <property type="entry name" value="Copper fist DNA-binding domain"/>
    <property type="match status" value="1"/>
</dbReference>
<accession>A0A9P4LYI9</accession>
<keyword evidence="6" id="KW-0804">Transcription</keyword>
<evidence type="ECO:0000256" key="1">
    <source>
        <dbReference type="ARBA" id="ARBA00004123"/>
    </source>
</evidence>
<keyword evidence="3" id="KW-0862">Zinc</keyword>